<sequence>MNGGAQYDIVGPVVSVPVEVDIMVKSLPRNIREDHAINVHIKRKNLNKTSYLSGVVNKSHLKPWLDVLCRGTLYRYFGITLDASSLDALSDDDAFQLLEDSVVPQCPTVHNPVDARVALNVFEQPVVWDEERYLAIVLDELSYDKDKLAEEREALRQSLSPEHNKNVALELQAREERFNKTEDSVRELRLRLLQQQSRMLASEEIGKAGVVKSDENDAGVGKRPTVGLDNFHVSRCDVVNQTGLDNLKSALDWCSDVDGCWGGFENVEYEDREFALVALCNACREDVIKSTGP</sequence>
<dbReference type="EMBL" id="CM023471">
    <property type="protein sequence ID" value="KAH7965389.1"/>
    <property type="molecule type" value="Genomic_DNA"/>
</dbReference>
<evidence type="ECO:0000313" key="2">
    <source>
        <dbReference type="Proteomes" id="UP000821865"/>
    </source>
</evidence>
<evidence type="ECO:0000313" key="1">
    <source>
        <dbReference type="EMBL" id="KAH7965389.1"/>
    </source>
</evidence>
<keyword evidence="2" id="KW-1185">Reference proteome</keyword>
<organism evidence="1 2">
    <name type="scientific">Dermacentor silvarum</name>
    <name type="common">Tick</name>
    <dbReference type="NCBI Taxonomy" id="543639"/>
    <lineage>
        <taxon>Eukaryota</taxon>
        <taxon>Metazoa</taxon>
        <taxon>Ecdysozoa</taxon>
        <taxon>Arthropoda</taxon>
        <taxon>Chelicerata</taxon>
        <taxon>Arachnida</taxon>
        <taxon>Acari</taxon>
        <taxon>Parasitiformes</taxon>
        <taxon>Ixodida</taxon>
        <taxon>Ixodoidea</taxon>
        <taxon>Ixodidae</taxon>
        <taxon>Rhipicephalinae</taxon>
        <taxon>Dermacentor</taxon>
    </lineage>
</organism>
<protein>
    <submittedName>
        <fullName evidence="1">Uncharacterized protein</fullName>
    </submittedName>
</protein>
<name>A0ACB8DBB3_DERSI</name>
<accession>A0ACB8DBB3</accession>
<dbReference type="Proteomes" id="UP000821865">
    <property type="component" value="Chromosome 2"/>
</dbReference>
<gene>
    <name evidence="1" type="ORF">HPB49_007039</name>
</gene>
<reference evidence="1" key="1">
    <citation type="submission" date="2020-05" db="EMBL/GenBank/DDBJ databases">
        <title>Large-scale comparative analyses of tick genomes elucidate their genetic diversity and vector capacities.</title>
        <authorList>
            <person name="Jia N."/>
            <person name="Wang J."/>
            <person name="Shi W."/>
            <person name="Du L."/>
            <person name="Sun Y."/>
            <person name="Zhan W."/>
            <person name="Jiang J."/>
            <person name="Wang Q."/>
            <person name="Zhang B."/>
            <person name="Ji P."/>
            <person name="Sakyi L.B."/>
            <person name="Cui X."/>
            <person name="Yuan T."/>
            <person name="Jiang B."/>
            <person name="Yang W."/>
            <person name="Lam T.T.-Y."/>
            <person name="Chang Q."/>
            <person name="Ding S."/>
            <person name="Wang X."/>
            <person name="Zhu J."/>
            <person name="Ruan X."/>
            <person name="Zhao L."/>
            <person name="Wei J."/>
            <person name="Que T."/>
            <person name="Du C."/>
            <person name="Cheng J."/>
            <person name="Dai P."/>
            <person name="Han X."/>
            <person name="Huang E."/>
            <person name="Gao Y."/>
            <person name="Liu J."/>
            <person name="Shao H."/>
            <person name="Ye R."/>
            <person name="Li L."/>
            <person name="Wei W."/>
            <person name="Wang X."/>
            <person name="Wang C."/>
            <person name="Yang T."/>
            <person name="Huo Q."/>
            <person name="Li W."/>
            <person name="Guo W."/>
            <person name="Chen H."/>
            <person name="Zhou L."/>
            <person name="Ni X."/>
            <person name="Tian J."/>
            <person name="Zhou Y."/>
            <person name="Sheng Y."/>
            <person name="Liu T."/>
            <person name="Pan Y."/>
            <person name="Xia L."/>
            <person name="Li J."/>
            <person name="Zhao F."/>
            <person name="Cao W."/>
        </authorList>
    </citation>
    <scope>NUCLEOTIDE SEQUENCE</scope>
    <source>
        <strain evidence="1">Dsil-2018</strain>
    </source>
</reference>
<comment type="caution">
    <text evidence="1">The sequence shown here is derived from an EMBL/GenBank/DDBJ whole genome shotgun (WGS) entry which is preliminary data.</text>
</comment>
<proteinExistence type="predicted"/>